<dbReference type="InterPro" id="IPR003594">
    <property type="entry name" value="HATPase_dom"/>
</dbReference>
<gene>
    <name evidence="8" type="ORF">RSO01_72150</name>
</gene>
<feature type="transmembrane region" description="Helical" evidence="6">
    <location>
        <begin position="179"/>
        <end position="198"/>
    </location>
</feature>
<reference evidence="8 9" key="1">
    <citation type="submission" date="2019-07" db="EMBL/GenBank/DDBJ databases">
        <title>Whole genome shotgun sequence of Reyranella soli NBRC 108950.</title>
        <authorList>
            <person name="Hosoyama A."/>
            <person name="Uohara A."/>
            <person name="Ohji S."/>
            <person name="Ichikawa N."/>
        </authorList>
    </citation>
    <scope>NUCLEOTIDE SEQUENCE [LARGE SCALE GENOMIC DNA]</scope>
    <source>
        <strain evidence="8 9">NBRC 108950</strain>
    </source>
</reference>
<evidence type="ECO:0000256" key="4">
    <source>
        <dbReference type="ARBA" id="ARBA00022777"/>
    </source>
</evidence>
<dbReference type="Gene3D" id="3.30.565.10">
    <property type="entry name" value="Histidine kinase-like ATPase, C-terminal domain"/>
    <property type="match status" value="1"/>
</dbReference>
<dbReference type="InterPro" id="IPR050482">
    <property type="entry name" value="Sensor_HK_TwoCompSys"/>
</dbReference>
<dbReference type="AlphaFoldDB" id="A0A512NMA1"/>
<organism evidence="8 9">
    <name type="scientific">Reyranella soli</name>
    <dbReference type="NCBI Taxonomy" id="1230389"/>
    <lineage>
        <taxon>Bacteria</taxon>
        <taxon>Pseudomonadati</taxon>
        <taxon>Pseudomonadota</taxon>
        <taxon>Alphaproteobacteria</taxon>
        <taxon>Hyphomicrobiales</taxon>
        <taxon>Reyranellaceae</taxon>
        <taxon>Reyranella</taxon>
    </lineage>
</organism>
<evidence type="ECO:0000256" key="1">
    <source>
        <dbReference type="ARBA" id="ARBA00000085"/>
    </source>
</evidence>
<feature type="domain" description="Histidine kinase/HSP90-like ATPase" evidence="7">
    <location>
        <begin position="511"/>
        <end position="601"/>
    </location>
</feature>
<dbReference type="GO" id="GO:0000160">
    <property type="term" value="P:phosphorelay signal transduction system"/>
    <property type="evidence" value="ECO:0007669"/>
    <property type="project" value="UniProtKB-KW"/>
</dbReference>
<dbReference type="InterPro" id="IPR036890">
    <property type="entry name" value="HATPase_C_sf"/>
</dbReference>
<accession>A0A512NMA1</accession>
<dbReference type="SUPFAM" id="SSF55874">
    <property type="entry name" value="ATPase domain of HSP90 chaperone/DNA topoisomerase II/histidine kinase"/>
    <property type="match status" value="1"/>
</dbReference>
<comment type="catalytic activity">
    <reaction evidence="1">
        <text>ATP + protein L-histidine = ADP + protein N-phospho-L-histidine.</text>
        <dbReference type="EC" id="2.7.13.3"/>
    </reaction>
</comment>
<dbReference type="OrthoDB" id="9797605at2"/>
<keyword evidence="6" id="KW-1133">Transmembrane helix</keyword>
<feature type="transmembrane region" description="Helical" evidence="6">
    <location>
        <begin position="205"/>
        <end position="227"/>
    </location>
</feature>
<dbReference type="EC" id="2.7.13.3" evidence="2"/>
<dbReference type="SMART" id="SM00387">
    <property type="entry name" value="HATPase_c"/>
    <property type="match status" value="1"/>
</dbReference>
<feature type="transmembrane region" description="Helical" evidence="6">
    <location>
        <begin position="352"/>
        <end position="370"/>
    </location>
</feature>
<keyword evidence="6" id="KW-0812">Transmembrane</keyword>
<dbReference type="Proteomes" id="UP000321058">
    <property type="component" value="Unassembled WGS sequence"/>
</dbReference>
<dbReference type="CDD" id="cd16917">
    <property type="entry name" value="HATPase_UhpB-NarQ-NarX-like"/>
    <property type="match status" value="1"/>
</dbReference>
<dbReference type="EMBL" id="BKAJ01000148">
    <property type="protein sequence ID" value="GEP60049.1"/>
    <property type="molecule type" value="Genomic_DNA"/>
</dbReference>
<dbReference type="PANTHER" id="PTHR24421">
    <property type="entry name" value="NITRATE/NITRITE SENSOR PROTEIN NARX-RELATED"/>
    <property type="match status" value="1"/>
</dbReference>
<evidence type="ECO:0000259" key="7">
    <source>
        <dbReference type="SMART" id="SM00387"/>
    </source>
</evidence>
<keyword evidence="4 8" id="KW-0418">Kinase</keyword>
<keyword evidence="9" id="KW-1185">Reference proteome</keyword>
<feature type="transmembrane region" description="Helical" evidence="6">
    <location>
        <begin position="233"/>
        <end position="256"/>
    </location>
</feature>
<feature type="transmembrane region" description="Helical" evidence="6">
    <location>
        <begin position="263"/>
        <end position="282"/>
    </location>
</feature>
<evidence type="ECO:0000256" key="3">
    <source>
        <dbReference type="ARBA" id="ARBA00022679"/>
    </source>
</evidence>
<evidence type="ECO:0000256" key="2">
    <source>
        <dbReference type="ARBA" id="ARBA00012438"/>
    </source>
</evidence>
<evidence type="ECO:0000313" key="9">
    <source>
        <dbReference type="Proteomes" id="UP000321058"/>
    </source>
</evidence>
<dbReference type="Gene3D" id="1.20.5.1930">
    <property type="match status" value="1"/>
</dbReference>
<sequence>MSGVRRIGLIVLVLATLAIAAAPDLITLPRPTDAVVVDRATLVVDGQPDAEVSLPHVVWPGVGSSTHARYHVDIASSALPEVDPALYVPLVNRRLVVQVDGATVYDSANHVVWTGLAIGTPLLVRLPLPAGRPSYRLTLVIEVGPFATPTYLSRLYLGRAGALAPAFKVREFVDIDLKAMSLAVQVLLGMAVLLAWFVRPRTALLSWLAVFMALTIVIDLAMFMGFHASFRAALPYVVALVPAWGLLAAILSLLLIGLPPSRLLLFGIVAISVVLLGCALVGTPVARMIGAGTAAVFLCIGALAATGIIAWGALWRGNVDARLMLAPAVLTSWFLVRDAYVATTLPADAFRLYSPHAGLLYVVGLTAVLVRRMADSFDRLDRSNEVLNARLAAREAELAALAKQERIEAARLVREQERGRLTRDLHDGISGHLVSIIALSERAEERPIEQAARDALNDLRLVIYSLDVGEDELPLALANFRERLEPQLQRLGVALDWSMANLPDVAGVTPGKALAVLRIVQEAITNALKHGPARRIGVRGGALADGSPAIAIDNDGRPFAADSRGRGLDNMRRRAELLGATLAFETLSCGTRVVVALPSRLPDLEN</sequence>
<evidence type="ECO:0000256" key="6">
    <source>
        <dbReference type="SAM" id="Phobius"/>
    </source>
</evidence>
<keyword evidence="6" id="KW-0472">Membrane</keyword>
<keyword evidence="5" id="KW-0902">Two-component regulatory system</keyword>
<protein>
    <recommendedName>
        <fullName evidence="2">histidine kinase</fullName>
        <ecNumber evidence="2">2.7.13.3</ecNumber>
    </recommendedName>
</protein>
<dbReference type="PANTHER" id="PTHR24421:SF10">
    <property type="entry name" value="NITRATE_NITRITE SENSOR PROTEIN NARQ"/>
    <property type="match status" value="1"/>
</dbReference>
<evidence type="ECO:0000256" key="5">
    <source>
        <dbReference type="ARBA" id="ARBA00023012"/>
    </source>
</evidence>
<feature type="transmembrane region" description="Helical" evidence="6">
    <location>
        <begin position="288"/>
        <end position="311"/>
    </location>
</feature>
<evidence type="ECO:0000313" key="8">
    <source>
        <dbReference type="EMBL" id="GEP60049.1"/>
    </source>
</evidence>
<name>A0A512NMA1_9HYPH</name>
<comment type="caution">
    <text evidence="8">The sequence shown here is derived from an EMBL/GenBank/DDBJ whole genome shotgun (WGS) entry which is preliminary data.</text>
</comment>
<dbReference type="GO" id="GO:0004673">
    <property type="term" value="F:protein histidine kinase activity"/>
    <property type="evidence" value="ECO:0007669"/>
    <property type="project" value="UniProtKB-EC"/>
</dbReference>
<keyword evidence="3" id="KW-0808">Transferase</keyword>
<proteinExistence type="predicted"/>
<dbReference type="RefSeq" id="WP_147155420.1">
    <property type="nucleotide sequence ID" value="NZ_BKAJ01000148.1"/>
</dbReference>